<feature type="transmembrane region" description="Helical" evidence="11">
    <location>
        <begin position="76"/>
        <end position="96"/>
    </location>
</feature>
<dbReference type="SMART" id="SM00037">
    <property type="entry name" value="CNX"/>
    <property type="match status" value="1"/>
</dbReference>
<dbReference type="Proteomes" id="UP001318040">
    <property type="component" value="Chromosome 10"/>
</dbReference>
<organism evidence="14 17">
    <name type="scientific">Petromyzon marinus</name>
    <name type="common">Sea lamprey</name>
    <dbReference type="NCBI Taxonomy" id="7757"/>
    <lineage>
        <taxon>Eukaryota</taxon>
        <taxon>Metazoa</taxon>
        <taxon>Chordata</taxon>
        <taxon>Craniata</taxon>
        <taxon>Vertebrata</taxon>
        <taxon>Cyclostomata</taxon>
        <taxon>Hyperoartia</taxon>
        <taxon>Petromyzontiformes</taxon>
        <taxon>Petromyzontidae</taxon>
        <taxon>Petromyzon</taxon>
    </lineage>
</organism>
<protein>
    <recommendedName>
        <fullName evidence="9">Gap junction protein</fullName>
    </recommendedName>
</protein>
<evidence type="ECO:0000313" key="18">
    <source>
        <dbReference type="RefSeq" id="XP_032807650.1"/>
    </source>
</evidence>
<dbReference type="AlphaFoldDB" id="A0AAJ7SZX3"/>
<feature type="transmembrane region" description="Helical" evidence="11">
    <location>
        <begin position="21"/>
        <end position="40"/>
    </location>
</feature>
<evidence type="ECO:0000256" key="4">
    <source>
        <dbReference type="ARBA" id="ARBA00022692"/>
    </source>
</evidence>
<dbReference type="Gene3D" id="1.20.1440.80">
    <property type="entry name" value="Gap junction channel protein cysteine-rich domain"/>
    <property type="match status" value="1"/>
</dbReference>
<evidence type="ECO:0000256" key="10">
    <source>
        <dbReference type="SAM" id="MobiDB-lite"/>
    </source>
</evidence>
<dbReference type="Pfam" id="PF00029">
    <property type="entry name" value="Connexin"/>
    <property type="match status" value="1"/>
</dbReference>
<reference evidence="15 16" key="1">
    <citation type="submission" date="2025-04" db="UniProtKB">
        <authorList>
            <consortium name="RefSeq"/>
        </authorList>
    </citation>
    <scope>IDENTIFICATION</scope>
    <source>
        <tissue evidence="15 16">Sperm</tissue>
    </source>
</reference>
<evidence type="ECO:0000313" key="17">
    <source>
        <dbReference type="RefSeq" id="XP_032807648.1"/>
    </source>
</evidence>
<keyword evidence="8 11" id="KW-0472">Membrane</keyword>
<evidence type="ECO:0000256" key="3">
    <source>
        <dbReference type="ARBA" id="ARBA00022475"/>
    </source>
</evidence>
<comment type="similarity">
    <text evidence="9">Belongs to the connexin family.</text>
</comment>
<feature type="compositionally biased region" description="Basic and acidic residues" evidence="10">
    <location>
        <begin position="143"/>
        <end position="158"/>
    </location>
</feature>
<comment type="subcellular location">
    <subcellularLocation>
        <location evidence="1">Cell junction</location>
        <location evidence="1">Gap junction</location>
    </subcellularLocation>
    <subcellularLocation>
        <location evidence="2 9">Cell membrane</location>
        <topology evidence="2 9">Multi-pass membrane protein</topology>
    </subcellularLocation>
</comment>
<sequence>MSWSFLTRLLEEVHQHSTFLGKLWFTTFLIFRIVLTAVGGESIYYDEQSKFVCNTAQPGCENVCYDSFAPLSHVRFWVFQIIMVAMPTILYLGFAIHRISRSEDKCVKRKQTPLVCRGPDRGVEEAEDNMEEDPMVCEEEEEEKKKGEGDKEKKEKQHDGRRRIKTDGLMRAYVLQLLARTLAEVGFLFGQYLLYGIEVIARFECSRDPCPHRVDCFISRPKEKTIFLLVMYAAAGLSLLLDLAEMWHLGLGGIHDSLSGRRSRQQEDRSASKCAKKVTSKITMTNGGYRESNGVRVPSAPPGYLTAIKPSSDGNYTRVTDGKLSQRQALVDPSAMSPQDFGRLHDNLRNLQMQLELALRPRGPLQLPQATAHASCSVSTPDTDIVTVEQNLANAAQELLK</sequence>
<evidence type="ECO:0000256" key="11">
    <source>
        <dbReference type="SAM" id="Phobius"/>
    </source>
</evidence>
<evidence type="ECO:0000256" key="8">
    <source>
        <dbReference type="ARBA" id="ARBA00023136"/>
    </source>
</evidence>
<dbReference type="InterPro" id="IPR013092">
    <property type="entry name" value="Connexin_N"/>
</dbReference>
<evidence type="ECO:0000313" key="15">
    <source>
        <dbReference type="RefSeq" id="XP_032807646.1"/>
    </source>
</evidence>
<evidence type="ECO:0000259" key="13">
    <source>
        <dbReference type="SMART" id="SM01089"/>
    </source>
</evidence>
<evidence type="ECO:0000256" key="6">
    <source>
        <dbReference type="ARBA" id="ARBA00022949"/>
    </source>
</evidence>
<evidence type="ECO:0000256" key="2">
    <source>
        <dbReference type="ARBA" id="ARBA00004651"/>
    </source>
</evidence>
<gene>
    <name evidence="15 16 17 18" type="primary">LOC116941108</name>
</gene>
<comment type="function">
    <text evidence="9">One gap junction consists of a cluster of closely packed pairs of transmembrane channels, the connexons, through which materials of low MW diffuse from one cell to a neighboring cell.</text>
</comment>
<keyword evidence="6" id="KW-0965">Cell junction</keyword>
<dbReference type="PROSITE" id="PS00407">
    <property type="entry name" value="CONNEXINS_1"/>
    <property type="match status" value="1"/>
</dbReference>
<dbReference type="PROSITE" id="PS00408">
    <property type="entry name" value="CONNEXINS_2"/>
    <property type="match status" value="1"/>
</dbReference>
<dbReference type="RefSeq" id="XP_032807650.1">
    <property type="nucleotide sequence ID" value="XM_032951759.1"/>
</dbReference>
<dbReference type="PANTHER" id="PTHR11984">
    <property type="entry name" value="CONNEXIN"/>
    <property type="match status" value="1"/>
</dbReference>
<dbReference type="RefSeq" id="XP_032807646.1">
    <property type="nucleotide sequence ID" value="XM_032951755.1"/>
</dbReference>
<keyword evidence="7 11" id="KW-1133">Transmembrane helix</keyword>
<dbReference type="GO" id="GO:0005243">
    <property type="term" value="F:gap junction channel activity"/>
    <property type="evidence" value="ECO:0007669"/>
    <property type="project" value="TreeGrafter"/>
</dbReference>
<dbReference type="RefSeq" id="XP_032807647.1">
    <property type="nucleotide sequence ID" value="XM_032951756.1"/>
</dbReference>
<feature type="region of interest" description="Disordered" evidence="10">
    <location>
        <begin position="120"/>
        <end position="161"/>
    </location>
</feature>
<dbReference type="InterPro" id="IPR038359">
    <property type="entry name" value="Connexin_N_sf"/>
</dbReference>
<dbReference type="KEGG" id="pmrn:116941108"/>
<dbReference type="GO" id="GO:0007267">
    <property type="term" value="P:cell-cell signaling"/>
    <property type="evidence" value="ECO:0007669"/>
    <property type="project" value="TreeGrafter"/>
</dbReference>
<evidence type="ECO:0000256" key="9">
    <source>
        <dbReference type="RuleBase" id="RU000630"/>
    </source>
</evidence>
<dbReference type="GO" id="GO:0005922">
    <property type="term" value="C:connexin complex"/>
    <property type="evidence" value="ECO:0007669"/>
    <property type="project" value="InterPro"/>
</dbReference>
<proteinExistence type="inferred from homology"/>
<evidence type="ECO:0000256" key="7">
    <source>
        <dbReference type="ARBA" id="ARBA00022989"/>
    </source>
</evidence>
<feature type="compositionally biased region" description="Acidic residues" evidence="10">
    <location>
        <begin position="125"/>
        <end position="142"/>
    </location>
</feature>
<evidence type="ECO:0000256" key="1">
    <source>
        <dbReference type="ARBA" id="ARBA00004610"/>
    </source>
</evidence>
<dbReference type="InterPro" id="IPR019570">
    <property type="entry name" value="Connexin_CCC"/>
</dbReference>
<feature type="domain" description="Connexin N-terminal" evidence="12">
    <location>
        <begin position="42"/>
        <end position="75"/>
    </location>
</feature>
<dbReference type="InterPro" id="IPR000500">
    <property type="entry name" value="Connexin"/>
</dbReference>
<keyword evidence="5 9" id="KW-0303">Gap junction</keyword>
<dbReference type="InterPro" id="IPR017990">
    <property type="entry name" value="Connexin_CS"/>
</dbReference>
<accession>A0AAJ7SZX3</accession>
<evidence type="ECO:0000256" key="5">
    <source>
        <dbReference type="ARBA" id="ARBA00022868"/>
    </source>
</evidence>
<dbReference type="SMART" id="SM01089">
    <property type="entry name" value="Connexin_CCC"/>
    <property type="match status" value="1"/>
</dbReference>
<name>A0AAJ7SZX3_PETMA</name>
<dbReference type="PRINTS" id="PR00206">
    <property type="entry name" value="CONNEXIN"/>
</dbReference>
<keyword evidence="3" id="KW-1003">Cell membrane</keyword>
<keyword evidence="4 9" id="KW-0812">Transmembrane</keyword>
<evidence type="ECO:0000259" key="12">
    <source>
        <dbReference type="SMART" id="SM00037"/>
    </source>
</evidence>
<feature type="domain" description="Connexin cysteine-rich" evidence="13">
    <location>
        <begin position="183"/>
        <end position="249"/>
    </location>
</feature>
<feature type="transmembrane region" description="Helical" evidence="11">
    <location>
        <begin position="226"/>
        <end position="244"/>
    </location>
</feature>
<dbReference type="PANTHER" id="PTHR11984:SF117">
    <property type="entry name" value="GAP JUNCTION PROTEIN"/>
    <property type="match status" value="1"/>
</dbReference>
<evidence type="ECO:0000313" key="16">
    <source>
        <dbReference type="RefSeq" id="XP_032807647.1"/>
    </source>
</evidence>
<comment type="subunit">
    <text evidence="9">A connexon is composed of a hexamer of connexins.</text>
</comment>
<keyword evidence="14" id="KW-1185">Reference proteome</keyword>
<dbReference type="RefSeq" id="XP_032807648.1">
    <property type="nucleotide sequence ID" value="XM_032951757.1"/>
</dbReference>
<evidence type="ECO:0000313" key="14">
    <source>
        <dbReference type="Proteomes" id="UP001318040"/>
    </source>
</evidence>